<comment type="subunit">
    <text evidence="10">DNA polymerase III contains a core (composed of alpha, epsilon and theta chains) that associates with a tau subunit. This core dimerizes to form the POLIII' complex. PolIII' associates with the gamma complex (composed of gamma, delta, delta', psi and chi chains) and with the beta chain to form the complete DNA polymerase III complex.</text>
</comment>
<dbReference type="Gene3D" id="1.10.150.870">
    <property type="match status" value="1"/>
</dbReference>
<dbReference type="PANTHER" id="PTHR32294:SF0">
    <property type="entry name" value="DNA POLYMERASE III SUBUNIT ALPHA"/>
    <property type="match status" value="1"/>
</dbReference>
<dbReference type="GO" id="GO:0005737">
    <property type="term" value="C:cytoplasm"/>
    <property type="evidence" value="ECO:0007669"/>
    <property type="project" value="UniProtKB-SubCell"/>
</dbReference>
<dbReference type="InterPro" id="IPR040982">
    <property type="entry name" value="DNA_pol3_finger"/>
</dbReference>
<gene>
    <name evidence="13" type="ORF">FC60_GL001717</name>
</gene>
<evidence type="ECO:0000256" key="8">
    <source>
        <dbReference type="ARBA" id="ARBA00022932"/>
    </source>
</evidence>
<evidence type="ECO:0000256" key="3">
    <source>
        <dbReference type="ARBA" id="ARBA00012417"/>
    </source>
</evidence>
<dbReference type="InterPro" id="IPR003141">
    <property type="entry name" value="Pol/His_phosphatase_N"/>
</dbReference>
<evidence type="ECO:0000256" key="11">
    <source>
        <dbReference type="ARBA" id="ARBA00049244"/>
    </source>
</evidence>
<evidence type="ECO:0000256" key="10">
    <source>
        <dbReference type="ARBA" id="ARBA00026073"/>
    </source>
</evidence>
<dbReference type="PATRIC" id="fig|1423749.3.peg.1776"/>
<proteinExistence type="inferred from homology"/>
<dbReference type="InterPro" id="IPR004013">
    <property type="entry name" value="PHP_dom"/>
</dbReference>
<evidence type="ECO:0000259" key="12">
    <source>
        <dbReference type="SMART" id="SM00481"/>
    </source>
</evidence>
<keyword evidence="8 13" id="KW-0239">DNA-directed DNA polymerase</keyword>
<dbReference type="Gene3D" id="1.10.10.1600">
    <property type="entry name" value="Bacterial DNA polymerase III alpha subunit, thumb domain"/>
    <property type="match status" value="1"/>
</dbReference>
<dbReference type="Pfam" id="PF01336">
    <property type="entry name" value="tRNA_anti-codon"/>
    <property type="match status" value="1"/>
</dbReference>
<dbReference type="Proteomes" id="UP000051739">
    <property type="component" value="Unassembled WGS sequence"/>
</dbReference>
<dbReference type="GO" id="GO:0008408">
    <property type="term" value="F:3'-5' exonuclease activity"/>
    <property type="evidence" value="ECO:0007669"/>
    <property type="project" value="InterPro"/>
</dbReference>
<dbReference type="InterPro" id="IPR011708">
    <property type="entry name" value="DNA_pol3_alpha_NTPase_dom"/>
</dbReference>
<dbReference type="NCBIfam" id="NF004226">
    <property type="entry name" value="PRK05673.1"/>
    <property type="match status" value="1"/>
</dbReference>
<dbReference type="InterPro" id="IPR004365">
    <property type="entry name" value="NA-bd_OB_tRNA"/>
</dbReference>
<comment type="function">
    <text evidence="9">DNA polymerase III is a complex, multichain enzyme responsible for most of the replicative synthesis in bacteria. This DNA polymerase also exhibits 3' to 5' exonuclease activity. The alpha chain is the DNA polymerase.</text>
</comment>
<dbReference type="NCBIfam" id="TIGR00594">
    <property type="entry name" value="polc"/>
    <property type="match status" value="1"/>
</dbReference>
<reference evidence="13 14" key="1">
    <citation type="journal article" date="2015" name="Genome Announc.">
        <title>Expanding the biotechnology potential of lactobacilli through comparative genomics of 213 strains and associated genera.</title>
        <authorList>
            <person name="Sun Z."/>
            <person name="Harris H.M."/>
            <person name="McCann A."/>
            <person name="Guo C."/>
            <person name="Argimon S."/>
            <person name="Zhang W."/>
            <person name="Yang X."/>
            <person name="Jeffery I.B."/>
            <person name="Cooney J.C."/>
            <person name="Kagawa T.F."/>
            <person name="Liu W."/>
            <person name="Song Y."/>
            <person name="Salvetti E."/>
            <person name="Wrobel A."/>
            <person name="Rasinkangas P."/>
            <person name="Parkhill J."/>
            <person name="Rea M.C."/>
            <person name="O'Sullivan O."/>
            <person name="Ritari J."/>
            <person name="Douillard F.P."/>
            <person name="Paul Ross R."/>
            <person name="Yang R."/>
            <person name="Briner A.E."/>
            <person name="Felis G.E."/>
            <person name="de Vos W.M."/>
            <person name="Barrangou R."/>
            <person name="Klaenhammer T.R."/>
            <person name="Caufield P.W."/>
            <person name="Cui Y."/>
            <person name="Zhang H."/>
            <person name="O'Toole P.W."/>
        </authorList>
    </citation>
    <scope>NUCLEOTIDE SEQUENCE [LARGE SCALE GENOMIC DNA]</scope>
    <source>
        <strain evidence="13 14">DSM 16045</strain>
    </source>
</reference>
<dbReference type="Gene3D" id="2.40.50.140">
    <property type="entry name" value="Nucleic acid-binding proteins"/>
    <property type="match status" value="1"/>
</dbReference>
<evidence type="ECO:0000256" key="5">
    <source>
        <dbReference type="ARBA" id="ARBA00022679"/>
    </source>
</evidence>
<feature type="domain" description="Polymerase/histidinol phosphatase N-terminal" evidence="12">
    <location>
        <begin position="3"/>
        <end position="70"/>
    </location>
</feature>
<comment type="caution">
    <text evidence="13">The sequence shown here is derived from an EMBL/GenBank/DDBJ whole genome shotgun (WGS) entry which is preliminary data.</text>
</comment>
<evidence type="ECO:0000256" key="4">
    <source>
        <dbReference type="ARBA" id="ARBA00019114"/>
    </source>
</evidence>
<dbReference type="CDD" id="cd04485">
    <property type="entry name" value="DnaE_OBF"/>
    <property type="match status" value="1"/>
</dbReference>
<dbReference type="InterPro" id="IPR041931">
    <property type="entry name" value="DNA_pol3_alpha_thumb_dom"/>
</dbReference>
<sequence>MFVPLQIKSSYSLLQSTIQPRELVKNAKERGYQAIAITDEQVMYGVIEFYQAAQQFDLKPLIGLEMTVLFGQLATQQVKLLFYAQSYHGYQSLMQLSTLRMTKQSDLTWQDVQTHLTDVIVIVAPQLMAIDAVQIALLQSIRQVVTDRLYMGINLSLDPVRRQVIVDLAQQIKTPVVACESVEYLESNQYFASQVLRSIGTKHIIEDPLNGVQHQGTHELKPMVDVEQAYQVAGLADAARETERIAQRCQLELNFQAPILPQFPTPNQEDAYTYLKTLCQQGLQNRPIAKGHTVSEYQARLDHELSVIHDMGFDNYFLIIWDVMAFAHQHQITTGPGRGSAAGSLVAYALAITDVDPIQYQLLFERFLNPERQQMPDIDLDLPDNRREEVLTYVHQKYGHQRVAQIITFGTLAARQAVNSVGQVLGVPKYQLAEVQQVVRRQTPTNQKYTLKQVVQASQALQNLMQDDPLIKLLIEVAEDLEGLPRNVSTHAAGLVLSEEPLIDTVPLQNGSSEAGLLMTQYPKDPVETLGLLKMDFLGLRNLSIMDEAMRLIHQTNPDFSLNQADLTDPLTMKLFQIGETDGVFQFESNGIRRVLQQLQPDSFEDIVAVNALYRPGPMNNIDHFIARKHGQETTNYITPALEPILKNTYGILVYQEQVMQVAVTMAGFSLGQADSLRRAMSKKKAQEMERMRQSFVQGALQKGYQESVAQQVFDYMDQFANYGFNRSHAVAYSKMAFEMAYLKAHYPLAFYAALLSIEPNPEKEIEHFQSAKRMQVTIKNPSINQSDSDFTVENNGLRIGLGFIKGIRGDFVKAILTERQARGPFENLNDFINRLDERWQNEKQILPLIYVGAFDRLGYNRAEMVQALPGLIEGASKFQTLSLSDELAPVIDRRPELNINERLAKESEYLGLYISGHPVNQYAKLQARLQSQVISHLKADQIVTLIVQINRVRVVKTKRDRREMAFLTVSDETGNLDVTVFPSQYQQFKTNLQSNQIVVINGKVEQRNQELQLIANRIALARQVQVETTPKRWVLRITPGVSEQQIINLLNQLQREASGNYPVIFYDAATNQAQQSRYHLDGENKVIDHLKELLGNENVILQEMG</sequence>
<dbReference type="InterPro" id="IPR012340">
    <property type="entry name" value="NA-bd_OB-fold"/>
</dbReference>
<comment type="subcellular location">
    <subcellularLocation>
        <location evidence="1">Cytoplasm</location>
    </subcellularLocation>
</comment>
<dbReference type="Pfam" id="PF07733">
    <property type="entry name" value="DNA_pol3_alpha"/>
    <property type="match status" value="1"/>
</dbReference>
<accession>A0A0R1VB33</accession>
<evidence type="ECO:0000256" key="2">
    <source>
        <dbReference type="ARBA" id="ARBA00009496"/>
    </source>
</evidence>
<dbReference type="GO" id="GO:0003887">
    <property type="term" value="F:DNA-directed DNA polymerase activity"/>
    <property type="evidence" value="ECO:0007669"/>
    <property type="project" value="UniProtKB-KW"/>
</dbReference>
<evidence type="ECO:0000256" key="6">
    <source>
        <dbReference type="ARBA" id="ARBA00022695"/>
    </source>
</evidence>
<dbReference type="InterPro" id="IPR004805">
    <property type="entry name" value="DnaE2/DnaE/PolC"/>
</dbReference>
<evidence type="ECO:0000256" key="1">
    <source>
        <dbReference type="ARBA" id="ARBA00004496"/>
    </source>
</evidence>
<dbReference type="Pfam" id="PF17657">
    <property type="entry name" value="DNA_pol3_finger"/>
    <property type="match status" value="1"/>
</dbReference>
<dbReference type="PANTHER" id="PTHR32294">
    <property type="entry name" value="DNA POLYMERASE III SUBUNIT ALPHA"/>
    <property type="match status" value="1"/>
</dbReference>
<evidence type="ECO:0000256" key="9">
    <source>
        <dbReference type="ARBA" id="ARBA00025611"/>
    </source>
</evidence>
<dbReference type="GO" id="GO:0003676">
    <property type="term" value="F:nucleic acid binding"/>
    <property type="evidence" value="ECO:0007669"/>
    <property type="project" value="InterPro"/>
</dbReference>
<comment type="catalytic activity">
    <reaction evidence="11">
        <text>DNA(n) + a 2'-deoxyribonucleoside 5'-triphosphate = DNA(n+1) + diphosphate</text>
        <dbReference type="Rhea" id="RHEA:22508"/>
        <dbReference type="Rhea" id="RHEA-COMP:17339"/>
        <dbReference type="Rhea" id="RHEA-COMP:17340"/>
        <dbReference type="ChEBI" id="CHEBI:33019"/>
        <dbReference type="ChEBI" id="CHEBI:61560"/>
        <dbReference type="ChEBI" id="CHEBI:173112"/>
        <dbReference type="EC" id="2.7.7.7"/>
    </reaction>
</comment>
<organism evidence="13 14">
    <name type="scientific">Limosilactobacillus gastricus DSM 16045</name>
    <dbReference type="NCBI Taxonomy" id="1423749"/>
    <lineage>
        <taxon>Bacteria</taxon>
        <taxon>Bacillati</taxon>
        <taxon>Bacillota</taxon>
        <taxon>Bacilli</taxon>
        <taxon>Lactobacillales</taxon>
        <taxon>Lactobacillaceae</taxon>
        <taxon>Limosilactobacillus</taxon>
    </lineage>
</organism>
<dbReference type="RefSeq" id="WP_056937147.1">
    <property type="nucleotide sequence ID" value="NZ_AZFN01000008.1"/>
</dbReference>
<dbReference type="Gene3D" id="3.20.20.140">
    <property type="entry name" value="Metal-dependent hydrolases"/>
    <property type="match status" value="1"/>
</dbReference>
<dbReference type="EMBL" id="AZFN01000008">
    <property type="protein sequence ID" value="KRM02706.1"/>
    <property type="molecule type" value="Genomic_DNA"/>
</dbReference>
<dbReference type="AlphaFoldDB" id="A0A0R1VB33"/>
<dbReference type="SUPFAM" id="SSF89550">
    <property type="entry name" value="PHP domain-like"/>
    <property type="match status" value="1"/>
</dbReference>
<evidence type="ECO:0000313" key="13">
    <source>
        <dbReference type="EMBL" id="KRM02706.1"/>
    </source>
</evidence>
<keyword evidence="7" id="KW-0235">DNA replication</keyword>
<dbReference type="EC" id="2.7.7.7" evidence="3"/>
<dbReference type="Pfam" id="PF02811">
    <property type="entry name" value="PHP"/>
    <property type="match status" value="1"/>
</dbReference>
<evidence type="ECO:0000256" key="7">
    <source>
        <dbReference type="ARBA" id="ARBA00022705"/>
    </source>
</evidence>
<keyword evidence="6" id="KW-0548">Nucleotidyltransferase</keyword>
<evidence type="ECO:0000313" key="14">
    <source>
        <dbReference type="Proteomes" id="UP000051739"/>
    </source>
</evidence>
<comment type="similarity">
    <text evidence="2">Belongs to the DNA polymerase type-C family. DnaE subfamily.</text>
</comment>
<dbReference type="GO" id="GO:0006260">
    <property type="term" value="P:DNA replication"/>
    <property type="evidence" value="ECO:0007669"/>
    <property type="project" value="UniProtKB-KW"/>
</dbReference>
<dbReference type="InterPro" id="IPR016195">
    <property type="entry name" value="Pol/histidinol_Pase-like"/>
</dbReference>
<dbReference type="CDD" id="cd07431">
    <property type="entry name" value="PHP_PolIIIA"/>
    <property type="match status" value="1"/>
</dbReference>
<protein>
    <recommendedName>
        <fullName evidence="4">DNA polymerase III subunit alpha</fullName>
        <ecNumber evidence="3">2.7.7.7</ecNumber>
    </recommendedName>
</protein>
<dbReference type="InterPro" id="IPR029460">
    <property type="entry name" value="DNAPol_HHH"/>
</dbReference>
<dbReference type="SMART" id="SM00481">
    <property type="entry name" value="POLIIIAc"/>
    <property type="match status" value="1"/>
</dbReference>
<keyword evidence="5" id="KW-0808">Transferase</keyword>
<keyword evidence="14" id="KW-1185">Reference proteome</keyword>
<dbReference type="SUPFAM" id="SSF50249">
    <property type="entry name" value="Nucleic acid-binding proteins"/>
    <property type="match status" value="1"/>
</dbReference>
<dbReference type="Pfam" id="PF14579">
    <property type="entry name" value="HHH_6"/>
    <property type="match status" value="1"/>
</dbReference>
<name>A0A0R1VB33_9LACO</name>